<name>A0ABQ5ATZ9_9ASTR</name>
<evidence type="ECO:0000313" key="1">
    <source>
        <dbReference type="EMBL" id="GJT05479.1"/>
    </source>
</evidence>
<organism evidence="1 2">
    <name type="scientific">Tanacetum coccineum</name>
    <dbReference type="NCBI Taxonomy" id="301880"/>
    <lineage>
        <taxon>Eukaryota</taxon>
        <taxon>Viridiplantae</taxon>
        <taxon>Streptophyta</taxon>
        <taxon>Embryophyta</taxon>
        <taxon>Tracheophyta</taxon>
        <taxon>Spermatophyta</taxon>
        <taxon>Magnoliopsida</taxon>
        <taxon>eudicotyledons</taxon>
        <taxon>Gunneridae</taxon>
        <taxon>Pentapetalae</taxon>
        <taxon>asterids</taxon>
        <taxon>campanulids</taxon>
        <taxon>Asterales</taxon>
        <taxon>Asteraceae</taxon>
        <taxon>Asteroideae</taxon>
        <taxon>Anthemideae</taxon>
        <taxon>Anthemidinae</taxon>
        <taxon>Tanacetum</taxon>
    </lineage>
</organism>
<reference evidence="1" key="2">
    <citation type="submission" date="2022-01" db="EMBL/GenBank/DDBJ databases">
        <authorList>
            <person name="Yamashiro T."/>
            <person name="Shiraishi A."/>
            <person name="Satake H."/>
            <person name="Nakayama K."/>
        </authorList>
    </citation>
    <scope>NUCLEOTIDE SEQUENCE</scope>
</reference>
<comment type="caution">
    <text evidence="1">The sequence shown here is derived from an EMBL/GenBank/DDBJ whole genome shotgun (WGS) entry which is preliminary data.</text>
</comment>
<dbReference type="EMBL" id="BQNB010012590">
    <property type="protein sequence ID" value="GJT05479.1"/>
    <property type="molecule type" value="Genomic_DNA"/>
</dbReference>
<reference evidence="1" key="1">
    <citation type="journal article" date="2022" name="Int. J. Mol. Sci.">
        <title>Draft Genome of Tanacetum Coccineum: Genomic Comparison of Closely Related Tanacetum-Family Plants.</title>
        <authorList>
            <person name="Yamashiro T."/>
            <person name="Shiraishi A."/>
            <person name="Nakayama K."/>
            <person name="Satake H."/>
        </authorList>
    </citation>
    <scope>NUCLEOTIDE SEQUENCE</scope>
</reference>
<evidence type="ECO:0000313" key="2">
    <source>
        <dbReference type="Proteomes" id="UP001151760"/>
    </source>
</evidence>
<dbReference type="Proteomes" id="UP001151760">
    <property type="component" value="Unassembled WGS sequence"/>
</dbReference>
<proteinExistence type="predicted"/>
<keyword evidence="2" id="KW-1185">Reference proteome</keyword>
<feature type="non-terminal residue" evidence="1">
    <location>
        <position position="1"/>
    </location>
</feature>
<protein>
    <submittedName>
        <fullName evidence="1">Uncharacterized protein</fullName>
    </submittedName>
</protein>
<gene>
    <name evidence="1" type="ORF">Tco_0839941</name>
</gene>
<sequence>DSSRTPAAAQGIEEKESKVLNTIEMDDYYDVDGDDGDDEDGGCISVMQSDYSDHPFIVVRVRIT</sequence>
<accession>A0ABQ5ATZ9</accession>